<dbReference type="RefSeq" id="WP_093255461.1">
    <property type="nucleotide sequence ID" value="NZ_FNQM01000015.1"/>
</dbReference>
<dbReference type="OrthoDB" id="9800788at2"/>
<dbReference type="Pfam" id="PF05284">
    <property type="entry name" value="DUF736"/>
    <property type="match status" value="1"/>
</dbReference>
<proteinExistence type="predicted"/>
<organism evidence="1 2">
    <name type="scientific">Rubrimonas cliftonensis</name>
    <dbReference type="NCBI Taxonomy" id="89524"/>
    <lineage>
        <taxon>Bacteria</taxon>
        <taxon>Pseudomonadati</taxon>
        <taxon>Pseudomonadota</taxon>
        <taxon>Alphaproteobacteria</taxon>
        <taxon>Rhodobacterales</taxon>
        <taxon>Paracoccaceae</taxon>
        <taxon>Rubrimonas</taxon>
    </lineage>
</organism>
<name>A0A1H4ESB5_9RHOB</name>
<accession>A0A1H4ESB5</accession>
<sequence>MATLGIVTRRPADGAITGKLEMKSYTGRVLFAPATKRSDAAPDFRIYGESAGGGRFEMGAAWTKTRTDGQGTYVSVKLDYPELPAPIYATLGQLADQDDDDVLAVIWNRPDPARAGAAGDPFARLANAA</sequence>
<evidence type="ECO:0000313" key="2">
    <source>
        <dbReference type="Proteomes" id="UP000198703"/>
    </source>
</evidence>
<dbReference type="Proteomes" id="UP000198703">
    <property type="component" value="Unassembled WGS sequence"/>
</dbReference>
<keyword evidence="2" id="KW-1185">Reference proteome</keyword>
<dbReference type="AlphaFoldDB" id="A0A1H4ESB5"/>
<evidence type="ECO:0000313" key="1">
    <source>
        <dbReference type="EMBL" id="SEA87807.1"/>
    </source>
</evidence>
<dbReference type="InterPro" id="IPR007948">
    <property type="entry name" value="DUF736"/>
</dbReference>
<gene>
    <name evidence="1" type="ORF">SAMN05444370_11571</name>
</gene>
<protein>
    <submittedName>
        <fullName evidence="1">Uncharacterized conserved protein, DUF736 family</fullName>
    </submittedName>
</protein>
<reference evidence="1 2" key="1">
    <citation type="submission" date="2016-10" db="EMBL/GenBank/DDBJ databases">
        <authorList>
            <person name="de Groot N.N."/>
        </authorList>
    </citation>
    <scope>NUCLEOTIDE SEQUENCE [LARGE SCALE GENOMIC DNA]</scope>
    <source>
        <strain evidence="1 2">DSM 15345</strain>
    </source>
</reference>
<dbReference type="STRING" id="89524.SAMN05444370_11571"/>
<dbReference type="EMBL" id="FNQM01000015">
    <property type="protein sequence ID" value="SEA87807.1"/>
    <property type="molecule type" value="Genomic_DNA"/>
</dbReference>